<keyword evidence="4" id="KW-0479">Metal-binding</keyword>
<feature type="domain" description="Rieske" evidence="10">
    <location>
        <begin position="4"/>
        <end position="108"/>
    </location>
</feature>
<keyword evidence="2" id="KW-0812">Transmembrane</keyword>
<dbReference type="Gene3D" id="2.102.10.10">
    <property type="entry name" value="Rieske [2Fe-2S] iron-sulphur domain"/>
    <property type="match status" value="1"/>
</dbReference>
<keyword evidence="6" id="KW-0560">Oxidoreductase</keyword>
<dbReference type="PANTHER" id="PTHR21266:SF32">
    <property type="entry name" value="CHOLESTEROL 7-DESATURASE NVD"/>
    <property type="match status" value="1"/>
</dbReference>
<evidence type="ECO:0000256" key="2">
    <source>
        <dbReference type="ARBA" id="ARBA00022692"/>
    </source>
</evidence>
<evidence type="ECO:0000313" key="12">
    <source>
        <dbReference type="Proteomes" id="UP001251085"/>
    </source>
</evidence>
<evidence type="ECO:0000256" key="8">
    <source>
        <dbReference type="ARBA" id="ARBA00023014"/>
    </source>
</evidence>
<gene>
    <name evidence="11" type="ORF">RM190_09710</name>
</gene>
<evidence type="ECO:0000256" key="5">
    <source>
        <dbReference type="ARBA" id="ARBA00022989"/>
    </source>
</evidence>
<comment type="subcellular location">
    <subcellularLocation>
        <location evidence="1">Membrane</location>
    </subcellularLocation>
</comment>
<sequence length="208" mass="21851">MPNWVPAALSADLSIATAMPAKTPLGELAIWRGGSGRVSAFHDRCPHRGMRLSHGFVRGEMLSCIYHGWRYDGTGQCRKIPAHPDLVPPAAVRAGRLACVEQGGLIWVAAEGTETAPPEVGGVLPLRSIAVERPIAEVAAALGIDGLMGKVSLPGCKEALTLALLDAQGRTVLHALMPEADAATRIAASRALEALRRGLETETTEAAQ</sequence>
<evidence type="ECO:0000256" key="4">
    <source>
        <dbReference type="ARBA" id="ARBA00022723"/>
    </source>
</evidence>
<accession>A0ABU3ED28</accession>
<dbReference type="InterPro" id="IPR017941">
    <property type="entry name" value="Rieske_2Fe-2S"/>
</dbReference>
<keyword evidence="5" id="KW-1133">Transmembrane helix</keyword>
<proteinExistence type="predicted"/>
<keyword evidence="9" id="KW-0472">Membrane</keyword>
<dbReference type="Proteomes" id="UP001251085">
    <property type="component" value="Unassembled WGS sequence"/>
</dbReference>
<dbReference type="Pfam" id="PF00355">
    <property type="entry name" value="Rieske"/>
    <property type="match status" value="1"/>
</dbReference>
<evidence type="ECO:0000313" key="11">
    <source>
        <dbReference type="EMBL" id="MDT1062133.1"/>
    </source>
</evidence>
<evidence type="ECO:0000256" key="9">
    <source>
        <dbReference type="ARBA" id="ARBA00023136"/>
    </source>
</evidence>
<dbReference type="InterPro" id="IPR015881">
    <property type="entry name" value="ARHD_Rieske_2Fe_2S"/>
</dbReference>
<dbReference type="PANTHER" id="PTHR21266">
    <property type="entry name" value="IRON-SULFUR DOMAIN CONTAINING PROTEIN"/>
    <property type="match status" value="1"/>
</dbReference>
<keyword evidence="8" id="KW-0411">Iron-sulfur</keyword>
<dbReference type="RefSeq" id="WP_311759229.1">
    <property type="nucleotide sequence ID" value="NZ_JAVRQI010000006.1"/>
</dbReference>
<evidence type="ECO:0000256" key="6">
    <source>
        <dbReference type="ARBA" id="ARBA00023002"/>
    </source>
</evidence>
<comment type="caution">
    <text evidence="11">The sequence shown here is derived from an EMBL/GenBank/DDBJ whole genome shotgun (WGS) entry which is preliminary data.</text>
</comment>
<dbReference type="PROSITE" id="PS51296">
    <property type="entry name" value="RIESKE"/>
    <property type="match status" value="1"/>
</dbReference>
<keyword evidence="3" id="KW-0001">2Fe-2S</keyword>
<evidence type="ECO:0000259" key="10">
    <source>
        <dbReference type="PROSITE" id="PS51296"/>
    </source>
</evidence>
<dbReference type="PROSITE" id="PS00570">
    <property type="entry name" value="RING_HYDROXYL_ALPHA"/>
    <property type="match status" value="1"/>
</dbReference>
<dbReference type="SUPFAM" id="SSF50022">
    <property type="entry name" value="ISP domain"/>
    <property type="match status" value="1"/>
</dbReference>
<evidence type="ECO:0000256" key="1">
    <source>
        <dbReference type="ARBA" id="ARBA00004370"/>
    </source>
</evidence>
<evidence type="ECO:0000256" key="7">
    <source>
        <dbReference type="ARBA" id="ARBA00023004"/>
    </source>
</evidence>
<dbReference type="CDD" id="cd03469">
    <property type="entry name" value="Rieske_RO_Alpha_N"/>
    <property type="match status" value="1"/>
</dbReference>
<dbReference type="InterPro" id="IPR050584">
    <property type="entry name" value="Cholesterol_7-desaturase"/>
</dbReference>
<reference evidence="12" key="1">
    <citation type="submission" date="2023-07" db="EMBL/GenBank/DDBJ databases">
        <title>Characterization of two Paracoccaceae strains isolated from Phycosphere and proposal of Xinfangfangia lacusdiani sp. nov.</title>
        <authorList>
            <person name="Deng Y."/>
            <person name="Zhang Y.Q."/>
        </authorList>
    </citation>
    <scope>NUCLEOTIDE SEQUENCE [LARGE SCALE GENOMIC DNA]</scope>
    <source>
        <strain evidence="12">CPCC 101403</strain>
    </source>
</reference>
<keyword evidence="12" id="KW-1185">Reference proteome</keyword>
<dbReference type="EMBL" id="JAVRQI010000006">
    <property type="protein sequence ID" value="MDT1062133.1"/>
    <property type="molecule type" value="Genomic_DNA"/>
</dbReference>
<protein>
    <submittedName>
        <fullName evidence="11">Rieske (2Fe-2S) protein</fullName>
    </submittedName>
</protein>
<evidence type="ECO:0000256" key="3">
    <source>
        <dbReference type="ARBA" id="ARBA00022714"/>
    </source>
</evidence>
<dbReference type="InterPro" id="IPR036922">
    <property type="entry name" value="Rieske_2Fe-2S_sf"/>
</dbReference>
<name>A0ABU3ED28_9RHOB</name>
<keyword evidence="7" id="KW-0408">Iron</keyword>
<organism evidence="11 12">
    <name type="scientific">Paracoccus broussonetiae</name>
    <dbReference type="NCBI Taxonomy" id="3075834"/>
    <lineage>
        <taxon>Bacteria</taxon>
        <taxon>Pseudomonadati</taxon>
        <taxon>Pseudomonadota</taxon>
        <taxon>Alphaproteobacteria</taxon>
        <taxon>Rhodobacterales</taxon>
        <taxon>Paracoccaceae</taxon>
        <taxon>Paracoccus</taxon>
    </lineage>
</organism>